<dbReference type="Proteomes" id="UP000076842">
    <property type="component" value="Unassembled WGS sequence"/>
</dbReference>
<feature type="region of interest" description="Disordered" evidence="1">
    <location>
        <begin position="355"/>
        <end position="414"/>
    </location>
</feature>
<evidence type="ECO:0000256" key="1">
    <source>
        <dbReference type="SAM" id="MobiDB-lite"/>
    </source>
</evidence>
<accession>A0A165DGS6</accession>
<name>A0A165DGS6_9BASI</name>
<feature type="region of interest" description="Disordered" evidence="1">
    <location>
        <begin position="1"/>
        <end position="78"/>
    </location>
</feature>
<gene>
    <name evidence="2" type="ORF">CALCODRAFT_520504</name>
</gene>
<dbReference type="STRING" id="1353952.A0A165DGS6"/>
<feature type="compositionally biased region" description="Polar residues" evidence="1">
    <location>
        <begin position="36"/>
        <end position="50"/>
    </location>
</feature>
<dbReference type="AlphaFoldDB" id="A0A165DGS6"/>
<sequence length="499" mass="55095">MQRATRSAAPATAPTASLQPTPIKTPAKRGRKPRQAQETAQLESTEQGDTSMDHPVAASQEDEAISPDPQPSILEVDRSDLTDKVIDVDENEIPVLMSSEEAHMILDVLEKIDADGLLDQSVSVAAVVFSQSSSDQHEVSSTLRSLLDQSNDVSLRHIYKAAQNFTLRVAPRSRRRSAVIERTKKFCDLLHQLLLELIQSKGAVSGQRVDLEVLQNDMKQPPSNSPYYALFQQLGRPAGTYFSSPAQLSKDQLGRLSLGQAETVAVVPTQLLPSSDIPTLSSLVSHRIPKSRQIESLSTVKRLPYDPFGSFAPTYATDAAQVESYDTILARQAAAAFRRWEKRDWPNFRRLREVKPATRSRKSRSGKVERESSRGQKRARENDDDESDRVKRRKFGDEPIAALEGNAAPPLASTADTCTSIVPENTTSAPHDEAVIDPSLLEADLLKEVESILGQGDGQPQIDQLLHENAEALLTLRTLQDIRLRTDGKVTEELAEFQL</sequence>
<feature type="non-terminal residue" evidence="2">
    <location>
        <position position="499"/>
    </location>
</feature>
<organism evidence="2 3">
    <name type="scientific">Calocera cornea HHB12733</name>
    <dbReference type="NCBI Taxonomy" id="1353952"/>
    <lineage>
        <taxon>Eukaryota</taxon>
        <taxon>Fungi</taxon>
        <taxon>Dikarya</taxon>
        <taxon>Basidiomycota</taxon>
        <taxon>Agaricomycotina</taxon>
        <taxon>Dacrymycetes</taxon>
        <taxon>Dacrymycetales</taxon>
        <taxon>Dacrymycetaceae</taxon>
        <taxon>Calocera</taxon>
    </lineage>
</organism>
<keyword evidence="3" id="KW-1185">Reference proteome</keyword>
<dbReference type="OrthoDB" id="21648at2759"/>
<evidence type="ECO:0000313" key="2">
    <source>
        <dbReference type="EMBL" id="KZT52764.1"/>
    </source>
</evidence>
<dbReference type="EMBL" id="KV424056">
    <property type="protein sequence ID" value="KZT52764.1"/>
    <property type="molecule type" value="Genomic_DNA"/>
</dbReference>
<protein>
    <submittedName>
        <fullName evidence="2">Uncharacterized protein</fullName>
    </submittedName>
</protein>
<feature type="compositionally biased region" description="Low complexity" evidence="1">
    <location>
        <begin position="1"/>
        <end position="22"/>
    </location>
</feature>
<reference evidence="2 3" key="1">
    <citation type="journal article" date="2016" name="Mol. Biol. Evol.">
        <title>Comparative Genomics of Early-Diverging Mushroom-Forming Fungi Provides Insights into the Origins of Lignocellulose Decay Capabilities.</title>
        <authorList>
            <person name="Nagy L.G."/>
            <person name="Riley R."/>
            <person name="Tritt A."/>
            <person name="Adam C."/>
            <person name="Daum C."/>
            <person name="Floudas D."/>
            <person name="Sun H."/>
            <person name="Yadav J.S."/>
            <person name="Pangilinan J."/>
            <person name="Larsson K.H."/>
            <person name="Matsuura K."/>
            <person name="Barry K."/>
            <person name="Labutti K."/>
            <person name="Kuo R."/>
            <person name="Ohm R.A."/>
            <person name="Bhattacharya S.S."/>
            <person name="Shirouzu T."/>
            <person name="Yoshinaga Y."/>
            <person name="Martin F.M."/>
            <person name="Grigoriev I.V."/>
            <person name="Hibbett D.S."/>
        </authorList>
    </citation>
    <scope>NUCLEOTIDE SEQUENCE [LARGE SCALE GENOMIC DNA]</scope>
    <source>
        <strain evidence="2 3">HHB12733</strain>
    </source>
</reference>
<proteinExistence type="predicted"/>
<feature type="compositionally biased region" description="Basic and acidic residues" evidence="1">
    <location>
        <begin position="366"/>
        <end position="381"/>
    </location>
</feature>
<dbReference type="InParanoid" id="A0A165DGS6"/>
<evidence type="ECO:0000313" key="3">
    <source>
        <dbReference type="Proteomes" id="UP000076842"/>
    </source>
</evidence>